<dbReference type="EMBL" id="BMLY01000005">
    <property type="protein sequence ID" value="GGP27288.1"/>
    <property type="molecule type" value="Genomic_DNA"/>
</dbReference>
<evidence type="ECO:0000313" key="2">
    <source>
        <dbReference type="EMBL" id="GGP27288.1"/>
    </source>
</evidence>
<keyword evidence="3" id="KW-1185">Reference proteome</keyword>
<reference evidence="3" key="1">
    <citation type="journal article" date="2019" name="Int. J. Syst. Evol. Microbiol.">
        <title>The Global Catalogue of Microorganisms (GCM) 10K type strain sequencing project: providing services to taxonomists for standard genome sequencing and annotation.</title>
        <authorList>
            <consortium name="The Broad Institute Genomics Platform"/>
            <consortium name="The Broad Institute Genome Sequencing Center for Infectious Disease"/>
            <person name="Wu L."/>
            <person name="Ma J."/>
        </authorList>
    </citation>
    <scope>NUCLEOTIDE SEQUENCE [LARGE SCALE GENOMIC DNA]</scope>
    <source>
        <strain evidence="3">CGMCC 1.8860</strain>
    </source>
</reference>
<dbReference type="RefSeq" id="WP_188695853.1">
    <property type="nucleotide sequence ID" value="NZ_BMLY01000005.1"/>
</dbReference>
<dbReference type="Pfam" id="PF02567">
    <property type="entry name" value="PhzC-PhzF"/>
    <property type="match status" value="1"/>
</dbReference>
<accession>A0ABQ2PPR8</accession>
<dbReference type="PIRSF" id="PIRSF016184">
    <property type="entry name" value="PhzC_PhzF"/>
    <property type="match status" value="1"/>
</dbReference>
<dbReference type="NCBIfam" id="TIGR00654">
    <property type="entry name" value="PhzF_family"/>
    <property type="match status" value="1"/>
</dbReference>
<sequence length="288" mass="31017">MASYHYRIVNVFAETAWAGNPLAVFEDARGLDDTAMQTLAQQLNLSETTFVFPSDKADAQVRIFTPTYELPFAGHPTLGTAWVLAQTLGKQQLALAFKAGVIPVEAHEHNRMMLSANAPTYRFAPAADIMAQALGIAPDQVAGTPRFVNTGTEQLIVPLASVAAVQACAPDLALMNQHAKNERGITQTLVWAWGDDEIVARFFWVQNGQLAEDHGTGSACANLGGWLLAEQTTTLPLKASMVQGHGVNRLAHLTLQIDADKQIRVGGRVTEVGRGEFDWPDNTGSALA</sequence>
<dbReference type="Proteomes" id="UP000621859">
    <property type="component" value="Unassembled WGS sequence"/>
</dbReference>
<protein>
    <recommendedName>
        <fullName evidence="4">Trans-2,3-dihydro-3-hydroxyanthranilate isomerase</fullName>
    </recommendedName>
</protein>
<evidence type="ECO:0000256" key="1">
    <source>
        <dbReference type="ARBA" id="ARBA00008270"/>
    </source>
</evidence>
<evidence type="ECO:0008006" key="4">
    <source>
        <dbReference type="Google" id="ProtNLM"/>
    </source>
</evidence>
<name>A0ABQ2PPR8_9NEIS</name>
<dbReference type="Gene3D" id="3.10.310.10">
    <property type="entry name" value="Diaminopimelate Epimerase, Chain A, domain 1"/>
    <property type="match status" value="2"/>
</dbReference>
<dbReference type="PANTHER" id="PTHR13774:SF32">
    <property type="entry name" value="ANTISENSE-ENHANCING SEQUENCE 1"/>
    <property type="match status" value="1"/>
</dbReference>
<proteinExistence type="inferred from homology"/>
<organism evidence="2 3">
    <name type="scientific">Silvimonas amylolytica</name>
    <dbReference type="NCBI Taxonomy" id="449663"/>
    <lineage>
        <taxon>Bacteria</taxon>
        <taxon>Pseudomonadati</taxon>
        <taxon>Pseudomonadota</taxon>
        <taxon>Betaproteobacteria</taxon>
        <taxon>Neisseriales</taxon>
        <taxon>Chitinibacteraceae</taxon>
        <taxon>Silvimonas</taxon>
    </lineage>
</organism>
<comment type="similarity">
    <text evidence="1">Belongs to the PhzF family.</text>
</comment>
<dbReference type="InterPro" id="IPR003719">
    <property type="entry name" value="Phenazine_PhzF-like"/>
</dbReference>
<dbReference type="PANTHER" id="PTHR13774">
    <property type="entry name" value="PHENAZINE BIOSYNTHESIS PROTEIN"/>
    <property type="match status" value="1"/>
</dbReference>
<evidence type="ECO:0000313" key="3">
    <source>
        <dbReference type="Proteomes" id="UP000621859"/>
    </source>
</evidence>
<gene>
    <name evidence="2" type="ORF">GCM10010971_31070</name>
</gene>
<dbReference type="SUPFAM" id="SSF54506">
    <property type="entry name" value="Diaminopimelate epimerase-like"/>
    <property type="match status" value="1"/>
</dbReference>
<comment type="caution">
    <text evidence="2">The sequence shown here is derived from an EMBL/GenBank/DDBJ whole genome shotgun (WGS) entry which is preliminary data.</text>
</comment>